<dbReference type="GO" id="GO:0098793">
    <property type="term" value="C:presynapse"/>
    <property type="evidence" value="ECO:0007669"/>
    <property type="project" value="GOC"/>
</dbReference>
<protein>
    <submittedName>
        <fullName evidence="3">C2 domain-containing protein</fullName>
    </submittedName>
</protein>
<feature type="domain" description="C2" evidence="1">
    <location>
        <begin position="96"/>
        <end position="174"/>
    </location>
</feature>
<dbReference type="GO" id="GO:0005509">
    <property type="term" value="F:calcium ion binding"/>
    <property type="evidence" value="ECO:0007669"/>
    <property type="project" value="TreeGrafter"/>
</dbReference>
<dbReference type="GO" id="GO:0030276">
    <property type="term" value="F:clathrin binding"/>
    <property type="evidence" value="ECO:0007669"/>
    <property type="project" value="TreeGrafter"/>
</dbReference>
<dbReference type="WBParaSite" id="PSAMB.scaffold3722size17122.g22422.t1">
    <property type="protein sequence ID" value="PSAMB.scaffold3722size17122.g22422.t1"/>
    <property type="gene ID" value="PSAMB.scaffold3722size17122.g22422"/>
</dbReference>
<dbReference type="Pfam" id="PF00168">
    <property type="entry name" value="C2"/>
    <property type="match status" value="1"/>
</dbReference>
<dbReference type="GO" id="GO:0048791">
    <property type="term" value="P:calcium ion-regulated exocytosis of neurotransmitter"/>
    <property type="evidence" value="ECO:0007669"/>
    <property type="project" value="TreeGrafter"/>
</dbReference>
<dbReference type="PROSITE" id="PS50004">
    <property type="entry name" value="C2"/>
    <property type="match status" value="1"/>
</dbReference>
<dbReference type="PANTHER" id="PTHR10024">
    <property type="entry name" value="SYNAPTOTAGMIN"/>
    <property type="match status" value="1"/>
</dbReference>
<dbReference type="InterPro" id="IPR000008">
    <property type="entry name" value="C2_dom"/>
</dbReference>
<dbReference type="AlphaFoldDB" id="A0A914WDL9"/>
<evidence type="ECO:0000259" key="1">
    <source>
        <dbReference type="PROSITE" id="PS50004"/>
    </source>
</evidence>
<dbReference type="PANTHER" id="PTHR10024:SF344">
    <property type="entry name" value="SYNAPTOTAGMIN-7"/>
    <property type="match status" value="1"/>
</dbReference>
<keyword evidence="2" id="KW-1185">Reference proteome</keyword>
<dbReference type="InterPro" id="IPR035892">
    <property type="entry name" value="C2_domain_sf"/>
</dbReference>
<proteinExistence type="predicted"/>
<dbReference type="GO" id="GO:0006906">
    <property type="term" value="P:vesicle fusion"/>
    <property type="evidence" value="ECO:0007669"/>
    <property type="project" value="TreeGrafter"/>
</dbReference>
<dbReference type="GO" id="GO:0005886">
    <property type="term" value="C:plasma membrane"/>
    <property type="evidence" value="ECO:0007669"/>
    <property type="project" value="TreeGrafter"/>
</dbReference>
<dbReference type="GO" id="GO:0005544">
    <property type="term" value="F:calcium-dependent phospholipid binding"/>
    <property type="evidence" value="ECO:0007669"/>
    <property type="project" value="TreeGrafter"/>
</dbReference>
<dbReference type="GO" id="GO:0030424">
    <property type="term" value="C:axon"/>
    <property type="evidence" value="ECO:0007669"/>
    <property type="project" value="TreeGrafter"/>
</dbReference>
<organism evidence="2 3">
    <name type="scientific">Plectus sambesii</name>
    <dbReference type="NCBI Taxonomy" id="2011161"/>
    <lineage>
        <taxon>Eukaryota</taxon>
        <taxon>Metazoa</taxon>
        <taxon>Ecdysozoa</taxon>
        <taxon>Nematoda</taxon>
        <taxon>Chromadorea</taxon>
        <taxon>Plectida</taxon>
        <taxon>Plectina</taxon>
        <taxon>Plectoidea</taxon>
        <taxon>Plectidae</taxon>
        <taxon>Plectus</taxon>
    </lineage>
</organism>
<dbReference type="SUPFAM" id="SSF49562">
    <property type="entry name" value="C2 domain (Calcium/lipid-binding domain, CaLB)"/>
    <property type="match status" value="1"/>
</dbReference>
<evidence type="ECO:0000313" key="3">
    <source>
        <dbReference type="WBParaSite" id="PSAMB.scaffold3722size17122.g22422.t1"/>
    </source>
</evidence>
<name>A0A914WDL9_9BILA</name>
<reference evidence="3" key="1">
    <citation type="submission" date="2022-11" db="UniProtKB">
        <authorList>
            <consortium name="WormBaseParasite"/>
        </authorList>
    </citation>
    <scope>IDENTIFICATION</scope>
</reference>
<evidence type="ECO:0000313" key="2">
    <source>
        <dbReference type="Proteomes" id="UP000887566"/>
    </source>
</evidence>
<accession>A0A914WDL9</accession>
<dbReference type="Proteomes" id="UP000887566">
    <property type="component" value="Unplaced"/>
</dbReference>
<sequence length="174" mass="19453">MNISLSTSVIRAAKTDRPTTSMSSPLTYSNHSKFFMLSEATSPVEHQRQNLPPPIIYGTNLQAVQPGSGVPKSRFNFFRKSTPQFIDPQTSEAKDYLGKVNFSVSYEKDSHTMNVLILEAVDLPAKDLTGSSDPYVRVCLLPDTGVYQRTKVHRRNLNPKFQQTLSFPGNVSRT</sequence>
<dbReference type="GO" id="GO:0000149">
    <property type="term" value="F:SNARE binding"/>
    <property type="evidence" value="ECO:0007669"/>
    <property type="project" value="TreeGrafter"/>
</dbReference>
<dbReference type="Gene3D" id="2.60.40.150">
    <property type="entry name" value="C2 domain"/>
    <property type="match status" value="1"/>
</dbReference>
<dbReference type="GO" id="GO:0070382">
    <property type="term" value="C:exocytic vesicle"/>
    <property type="evidence" value="ECO:0007669"/>
    <property type="project" value="TreeGrafter"/>
</dbReference>
<dbReference type="GO" id="GO:0001786">
    <property type="term" value="F:phosphatidylserine binding"/>
    <property type="evidence" value="ECO:0007669"/>
    <property type="project" value="TreeGrafter"/>
</dbReference>